<reference evidence="2" key="1">
    <citation type="journal article" date="2020" name="Nature">
        <title>Giant virus diversity and host interactions through global metagenomics.</title>
        <authorList>
            <person name="Schulz F."/>
            <person name="Roux S."/>
            <person name="Paez-Espino D."/>
            <person name="Jungbluth S."/>
            <person name="Walsh D.A."/>
            <person name="Denef V.J."/>
            <person name="McMahon K.D."/>
            <person name="Konstantinidis K.T."/>
            <person name="Eloe-Fadrosh E.A."/>
            <person name="Kyrpides N.C."/>
            <person name="Woyke T."/>
        </authorList>
    </citation>
    <scope>NUCLEOTIDE SEQUENCE</scope>
    <source>
        <strain evidence="2">GVMAG-M-3300027708-5</strain>
    </source>
</reference>
<name>A0A6C0JJH7_9ZZZZ</name>
<accession>A0A6C0JJH7</accession>
<sequence>MTTFISGVQKLFSNATAKLGGKRRRTRRMNKTMTMGGSGKGKSKLPTSTEASVKRAKKAIQKYILDKSKTDKKRETVEAEIENANKHGRKGWNHEVLIRSNQGFNNTVRNNSHNWYVLTSEVQWSLKKMPDWAKSGNDQPEKGEMIEGSPYILA</sequence>
<dbReference type="EMBL" id="MN740405">
    <property type="protein sequence ID" value="QHU04936.1"/>
    <property type="molecule type" value="Genomic_DNA"/>
</dbReference>
<evidence type="ECO:0000256" key="1">
    <source>
        <dbReference type="SAM" id="MobiDB-lite"/>
    </source>
</evidence>
<dbReference type="AlphaFoldDB" id="A0A6C0JJH7"/>
<organism evidence="2">
    <name type="scientific">viral metagenome</name>
    <dbReference type="NCBI Taxonomy" id="1070528"/>
    <lineage>
        <taxon>unclassified sequences</taxon>
        <taxon>metagenomes</taxon>
        <taxon>organismal metagenomes</taxon>
    </lineage>
</organism>
<feature type="region of interest" description="Disordered" evidence="1">
    <location>
        <begin position="32"/>
        <end position="52"/>
    </location>
</feature>
<protein>
    <submittedName>
        <fullName evidence="2">Uncharacterized protein</fullName>
    </submittedName>
</protein>
<feature type="region of interest" description="Disordered" evidence="1">
    <location>
        <begin position="132"/>
        <end position="154"/>
    </location>
</feature>
<proteinExistence type="predicted"/>
<evidence type="ECO:0000313" key="2">
    <source>
        <dbReference type="EMBL" id="QHU04936.1"/>
    </source>
</evidence>